<name>A0ABS1CUJ7_9PROT</name>
<gene>
    <name evidence="7" type="ORF">CKO45_07295</name>
</gene>
<comment type="pathway">
    <text evidence="1 5">Carotenoid biosynthesis.</text>
</comment>
<dbReference type="SUPFAM" id="SSF51905">
    <property type="entry name" value="FAD/NAD(P)-binding domain"/>
    <property type="match status" value="1"/>
</dbReference>
<dbReference type="InterPro" id="IPR002937">
    <property type="entry name" value="Amino_oxidase"/>
</dbReference>
<evidence type="ECO:0000256" key="3">
    <source>
        <dbReference type="ARBA" id="ARBA00022746"/>
    </source>
</evidence>
<keyword evidence="3 5" id="KW-0125">Carotenoid biosynthesis</keyword>
<dbReference type="PROSITE" id="PS00982">
    <property type="entry name" value="PHYTOENE_DH"/>
    <property type="match status" value="1"/>
</dbReference>
<dbReference type="Gene3D" id="3.50.50.60">
    <property type="entry name" value="FAD/NAD(P)-binding domain"/>
    <property type="match status" value="2"/>
</dbReference>
<dbReference type="InterPro" id="IPR036188">
    <property type="entry name" value="FAD/NAD-bd_sf"/>
</dbReference>
<proteinExistence type="inferred from homology"/>
<feature type="domain" description="Amine oxidase" evidence="6">
    <location>
        <begin position="12"/>
        <end position="491"/>
    </location>
</feature>
<sequence>MSRRVIVIGAGMGGLAAALDLAARGREVLVLERAAAPGGKMRRIAIGDAGVDGGPTVFTMRWVFEGLFAAAGANLADHLPLQPVRVLARHAWDGAPGRLDLFADIRDSADAIGAFAGPAEARGYLAFVERARKTYAALEDPFIKAPRPTPVSLVSRAGLGGMGRLLATSPFSTLWAALGEHFRDERLRQLFGRYATYVGSSPFLAPATLMLIAHVEQSGVWLVEGGMHRIARAMAALAEAKGARFRYGAEVRQILTRGGRAAGVQLADGEVLEADSVVANSDVSAIGTGRFGPQVAKAAEAVPRARRSLSAITWAMHVETTGFPLVRHNVFFSRDYAAEFGDLSARGRVPASPTVYVCAQDRGDADTPPGGPERLLVLINAPARGDSQPLGATEVAAAEAACFGLLERCGLRVARDPAREVLTTPTGFDALFPATGGALYGMAVHGWQASFSRPGARTRLPGLYLAGGSAHPGAGVPMATLSGRLAAAAVMEDRR</sequence>
<dbReference type="PANTHER" id="PTHR43734">
    <property type="entry name" value="PHYTOENE DESATURASE"/>
    <property type="match status" value="1"/>
</dbReference>
<reference evidence="7 8" key="1">
    <citation type="journal article" date="2020" name="Microorganisms">
        <title>Osmotic Adaptation and Compatible Solute Biosynthesis of Phototrophic Bacteria as Revealed from Genome Analyses.</title>
        <authorList>
            <person name="Imhoff J.F."/>
            <person name="Rahn T."/>
            <person name="Kunzel S."/>
            <person name="Keller A."/>
            <person name="Neulinger S.C."/>
        </authorList>
    </citation>
    <scope>NUCLEOTIDE SEQUENCE [LARGE SCALE GENOMIC DNA]</scope>
    <source>
        <strain evidence="7 8">DSM 15382</strain>
    </source>
</reference>
<dbReference type="InterPro" id="IPR054841">
    <property type="entry name" value="carotdesatCrtD"/>
</dbReference>
<dbReference type="EMBL" id="NRSG01000036">
    <property type="protein sequence ID" value="MBK1658033.1"/>
    <property type="molecule type" value="Genomic_DNA"/>
</dbReference>
<evidence type="ECO:0000256" key="4">
    <source>
        <dbReference type="ARBA" id="ARBA00023002"/>
    </source>
</evidence>
<dbReference type="PANTHER" id="PTHR43734:SF7">
    <property type="entry name" value="4,4'-DIAPONEUROSPORENE OXYGENASE"/>
    <property type="match status" value="1"/>
</dbReference>
<accession>A0ABS1CUJ7</accession>
<evidence type="ECO:0000256" key="1">
    <source>
        <dbReference type="ARBA" id="ARBA00004829"/>
    </source>
</evidence>
<keyword evidence="4 5" id="KW-0560">Oxidoreductase</keyword>
<evidence type="ECO:0000259" key="6">
    <source>
        <dbReference type="Pfam" id="PF01593"/>
    </source>
</evidence>
<keyword evidence="8" id="KW-1185">Reference proteome</keyword>
<evidence type="ECO:0000256" key="2">
    <source>
        <dbReference type="ARBA" id="ARBA00006046"/>
    </source>
</evidence>
<comment type="similarity">
    <text evidence="2 5">Belongs to the carotenoid/retinoid oxidoreductase family.</text>
</comment>
<dbReference type="RefSeq" id="WP_133219433.1">
    <property type="nucleotide sequence ID" value="NZ_NRSG01000036.1"/>
</dbReference>
<comment type="caution">
    <text evidence="7">The sequence shown here is derived from an EMBL/GenBank/DDBJ whole genome shotgun (WGS) entry which is preliminary data.</text>
</comment>
<organism evidence="7 8">
    <name type="scientific">Paracraurococcus ruber</name>
    <dbReference type="NCBI Taxonomy" id="77675"/>
    <lineage>
        <taxon>Bacteria</taxon>
        <taxon>Pseudomonadati</taxon>
        <taxon>Pseudomonadota</taxon>
        <taxon>Alphaproteobacteria</taxon>
        <taxon>Acetobacterales</taxon>
        <taxon>Roseomonadaceae</taxon>
        <taxon>Paracraurococcus</taxon>
    </lineage>
</organism>
<evidence type="ECO:0000256" key="5">
    <source>
        <dbReference type="RuleBase" id="RU362075"/>
    </source>
</evidence>
<dbReference type="NCBIfam" id="NF045637">
    <property type="entry name" value="carotdesatCrtDProt"/>
    <property type="match status" value="1"/>
</dbReference>
<evidence type="ECO:0000313" key="7">
    <source>
        <dbReference type="EMBL" id="MBK1658033.1"/>
    </source>
</evidence>
<dbReference type="InterPro" id="IPR014105">
    <property type="entry name" value="Carotenoid/retinoid_OxRdtase"/>
</dbReference>
<protein>
    <submittedName>
        <fullName evidence="7">CrtD protein</fullName>
    </submittedName>
</protein>
<dbReference type="NCBIfam" id="TIGR02734">
    <property type="entry name" value="crtI_fam"/>
    <property type="match status" value="1"/>
</dbReference>
<dbReference type="Proteomes" id="UP000697995">
    <property type="component" value="Unassembled WGS sequence"/>
</dbReference>
<evidence type="ECO:0000313" key="8">
    <source>
        <dbReference type="Proteomes" id="UP000697995"/>
    </source>
</evidence>
<dbReference type="Pfam" id="PF01593">
    <property type="entry name" value="Amino_oxidase"/>
    <property type="match status" value="1"/>
</dbReference>
<dbReference type="InterPro" id="IPR008150">
    <property type="entry name" value="Phytoene_DH_bac_CS"/>
</dbReference>